<dbReference type="EMBL" id="OZ075122">
    <property type="protein sequence ID" value="CAL4908846.1"/>
    <property type="molecule type" value="Genomic_DNA"/>
</dbReference>
<protein>
    <submittedName>
        <fullName evidence="2">Uncharacterized protein</fullName>
    </submittedName>
</protein>
<sequence length="72" mass="7835">MARGAARSIDTPAANTSGPQPLRRAPPAARRRHKLEPREDGRGRSAANLERGSLFGYVLQPRVSLTTYAAKH</sequence>
<accession>A0ABC8WG56</accession>
<name>A0ABC8WG56_9POAL</name>
<reference evidence="2 3" key="2">
    <citation type="submission" date="2024-10" db="EMBL/GenBank/DDBJ databases">
        <authorList>
            <person name="Ryan C."/>
        </authorList>
    </citation>
    <scope>NUCLEOTIDE SEQUENCE [LARGE SCALE GENOMIC DNA]</scope>
</reference>
<feature type="region of interest" description="Disordered" evidence="1">
    <location>
        <begin position="1"/>
        <end position="51"/>
    </location>
</feature>
<reference evidence="3" key="1">
    <citation type="submission" date="2024-06" db="EMBL/GenBank/DDBJ databases">
        <authorList>
            <person name="Ryan C."/>
        </authorList>
    </citation>
    <scope>NUCLEOTIDE SEQUENCE [LARGE SCALE GENOMIC DNA]</scope>
</reference>
<organism evidence="2 3">
    <name type="scientific">Urochloa decumbens</name>
    <dbReference type="NCBI Taxonomy" id="240449"/>
    <lineage>
        <taxon>Eukaryota</taxon>
        <taxon>Viridiplantae</taxon>
        <taxon>Streptophyta</taxon>
        <taxon>Embryophyta</taxon>
        <taxon>Tracheophyta</taxon>
        <taxon>Spermatophyta</taxon>
        <taxon>Magnoliopsida</taxon>
        <taxon>Liliopsida</taxon>
        <taxon>Poales</taxon>
        <taxon>Poaceae</taxon>
        <taxon>PACMAD clade</taxon>
        <taxon>Panicoideae</taxon>
        <taxon>Panicodae</taxon>
        <taxon>Paniceae</taxon>
        <taxon>Melinidinae</taxon>
        <taxon>Urochloa</taxon>
    </lineage>
</organism>
<evidence type="ECO:0000313" key="2">
    <source>
        <dbReference type="EMBL" id="CAL4908846.1"/>
    </source>
</evidence>
<evidence type="ECO:0000313" key="3">
    <source>
        <dbReference type="Proteomes" id="UP001497457"/>
    </source>
</evidence>
<dbReference type="AlphaFoldDB" id="A0ABC8WG56"/>
<dbReference type="Proteomes" id="UP001497457">
    <property type="component" value="Chromosome 12b"/>
</dbReference>
<keyword evidence="3" id="KW-1185">Reference proteome</keyword>
<proteinExistence type="predicted"/>
<evidence type="ECO:0000256" key="1">
    <source>
        <dbReference type="SAM" id="MobiDB-lite"/>
    </source>
</evidence>
<gene>
    <name evidence="2" type="ORF">URODEC1_LOCUS13338</name>
</gene>